<keyword evidence="1" id="KW-0472">Membrane</keyword>
<sequence length="67" mass="8397">MLSFIFFFRKTLKLAYSFVYIYVWNETWVIIKFYNLRFSFDITGYLDLLLFMLYLSLNYIILYYILV</sequence>
<evidence type="ECO:0000313" key="3">
    <source>
        <dbReference type="EnsemblMetazoa" id="GMOY012225-PA"/>
    </source>
</evidence>
<reference evidence="3 4" key="3">
    <citation type="submission" date="2014-03" db="EMBL/GenBank/DDBJ databases">
        <title>Genome Sequence of the Tsetse Fly (Glossina morsitans): Vector of African Trypanosomiasis.</title>
        <authorList>
            <consortium name="International Glossina Genome Initiative W.H.O."/>
            <person name="Lawson D."/>
        </authorList>
    </citation>
    <scope>NUCLEOTIDE SEQUENCE [LARGE SCALE GENOMIC DNA]</scope>
    <source>
        <strain evidence="3 4">Yale</strain>
    </source>
</reference>
<dbReference type="EnsemblMetazoa" id="GMOY012225-RA">
    <property type="protein sequence ID" value="GMOY012225-PA"/>
    <property type="gene ID" value="GMOY012225"/>
</dbReference>
<proteinExistence type="evidence at transcript level"/>
<organism evidence="2">
    <name type="scientific">Glossina morsitans morsitans</name>
    <name type="common">Savannah tsetse fly</name>
    <dbReference type="NCBI Taxonomy" id="37546"/>
    <lineage>
        <taxon>Eukaryota</taxon>
        <taxon>Metazoa</taxon>
        <taxon>Ecdysozoa</taxon>
        <taxon>Arthropoda</taxon>
        <taxon>Hexapoda</taxon>
        <taxon>Insecta</taxon>
        <taxon>Pterygota</taxon>
        <taxon>Neoptera</taxon>
        <taxon>Endopterygota</taxon>
        <taxon>Diptera</taxon>
        <taxon>Brachycera</taxon>
        <taxon>Muscomorpha</taxon>
        <taxon>Hippoboscoidea</taxon>
        <taxon>Glossinidae</taxon>
        <taxon>Glossina</taxon>
    </lineage>
</organism>
<evidence type="ECO:0000313" key="4">
    <source>
        <dbReference type="Proteomes" id="UP000092444"/>
    </source>
</evidence>
<dbReference type="Proteomes" id="UP000092444">
    <property type="component" value="Unassembled WGS sequence"/>
</dbReference>
<reference evidence="3" key="6">
    <citation type="submission" date="2020-05" db="UniProtKB">
        <authorList>
            <consortium name="EnsemblMetazoa"/>
        </authorList>
    </citation>
    <scope>IDENTIFICATION</scope>
    <source>
        <strain evidence="3">Yale</strain>
    </source>
</reference>
<dbReference type="VEuPathDB" id="VectorBase:GMOY012225"/>
<dbReference type="EMBL" id="EZ424427">
    <property type="protein sequence ID" value="ADD20703.1"/>
    <property type="molecule type" value="mRNA"/>
</dbReference>
<accession>D3TSM5</accession>
<reference evidence="3" key="5">
    <citation type="submission" date="2016-07" db="UniProtKB">
        <authorList>
            <consortium name="VectorBase"/>
        </authorList>
    </citation>
    <scope>IDENTIFICATION</scope>
    <source>
        <strain evidence="3">Yale</strain>
    </source>
</reference>
<evidence type="ECO:0000313" key="2">
    <source>
        <dbReference type="EMBL" id="ADD20703.1"/>
    </source>
</evidence>
<evidence type="ECO:0000256" key="1">
    <source>
        <dbReference type="SAM" id="Phobius"/>
    </source>
</evidence>
<protein>
    <submittedName>
        <fullName evidence="2 3">Hypothetical secreted peptide</fullName>
    </submittedName>
</protein>
<feature type="transmembrane region" description="Helical" evidence="1">
    <location>
        <begin position="12"/>
        <end position="31"/>
    </location>
</feature>
<reference evidence="2" key="2">
    <citation type="submission" date="2010-01" db="EMBL/GenBank/DDBJ databases">
        <authorList>
            <consortium name="International Glossina Genome Initiative"/>
            <person name="da Silva J."/>
            <person name="Ribeiro J.M.C."/>
            <person name="Abbeele J.V."/>
            <person name="Attardo G."/>
            <person name="Hao Z."/>
            <person name="Haines L.R."/>
            <person name="Soares M.B."/>
            <person name="Berriman M."/>
            <person name="Aksoy S."/>
            <person name="Lehane M.J."/>
        </authorList>
    </citation>
    <scope>NUCLEOTIDE SEQUENCE</scope>
    <source>
        <tissue evidence="2">Salivary gland</tissue>
    </source>
</reference>
<keyword evidence="4" id="KW-1185">Reference proteome</keyword>
<reference evidence="3" key="4">
    <citation type="submission" date="2014-03" db="EMBL/GenBank/DDBJ databases">
        <title>Genome Sequence of the Tsetse Fly (Glossina morsitans): Vector of African Trypanosomiasis.</title>
        <authorList>
            <person name="Lawson D."/>
        </authorList>
    </citation>
    <scope>NUCLEOTIDE SEQUENCE [LARGE SCALE GENOMIC DNA]</scope>
    <source>
        <strain evidence="3">Yale</strain>
    </source>
</reference>
<reference evidence="2" key="1">
    <citation type="journal article" date="2010" name="BMC Genomics">
        <title>An insight into the sialome of Glossina morsitans morsitans.</title>
        <authorList>
            <person name="Alves-Silva J."/>
            <person name="Ribeiro J.M."/>
            <person name="Van Den Abbeele J."/>
            <person name="Attardo G."/>
            <person name="Hao Z."/>
            <person name="Haines L.R."/>
            <person name="Soares M.B."/>
            <person name="Berriman M."/>
            <person name="Aksoy S."/>
            <person name="Lehane M.J."/>
        </authorList>
    </citation>
    <scope>NUCLEOTIDE SEQUENCE</scope>
    <source>
        <tissue evidence="2">Salivary gland</tissue>
    </source>
</reference>
<dbReference type="EMBL" id="CCAG010006092">
    <property type="status" value="NOT_ANNOTATED_CDS"/>
    <property type="molecule type" value="Genomic_DNA"/>
</dbReference>
<keyword evidence="1" id="KW-0812">Transmembrane</keyword>
<name>D3TSM5_GLOMM</name>
<keyword evidence="1" id="KW-1133">Transmembrane helix</keyword>
<dbReference type="AlphaFoldDB" id="D3TSM5"/>
<feature type="transmembrane region" description="Helical" evidence="1">
    <location>
        <begin position="43"/>
        <end position="66"/>
    </location>
</feature>